<evidence type="ECO:0000256" key="5">
    <source>
        <dbReference type="ARBA" id="ARBA00023098"/>
    </source>
</evidence>
<keyword evidence="7" id="KW-0963">Cytoplasm</keyword>
<organism evidence="12 13">
    <name type="scientific">Candidatus Faecalibacterium intestinavium</name>
    <dbReference type="NCBI Taxonomy" id="2838580"/>
    <lineage>
        <taxon>Bacteria</taxon>
        <taxon>Bacillati</taxon>
        <taxon>Bacillota</taxon>
        <taxon>Clostridia</taxon>
        <taxon>Eubacteriales</taxon>
        <taxon>Oscillospiraceae</taxon>
        <taxon>Faecalibacterium</taxon>
    </lineage>
</organism>
<evidence type="ECO:0000313" key="12">
    <source>
        <dbReference type="EMBL" id="MBU3819744.1"/>
    </source>
</evidence>
<evidence type="ECO:0000313" key="13">
    <source>
        <dbReference type="Proteomes" id="UP000824178"/>
    </source>
</evidence>
<dbReference type="GO" id="GO:0000036">
    <property type="term" value="F:acyl carrier activity"/>
    <property type="evidence" value="ECO:0007669"/>
    <property type="project" value="UniProtKB-UniRule"/>
</dbReference>
<comment type="function">
    <text evidence="7 9">Carrier of the growing fatty acid chain in fatty acid biosynthesis.</text>
</comment>
<accession>A0A9E2NS91</accession>
<dbReference type="GO" id="GO:0016020">
    <property type="term" value="C:membrane"/>
    <property type="evidence" value="ECO:0007669"/>
    <property type="project" value="GOC"/>
</dbReference>
<feature type="domain" description="Carrier" evidence="10">
    <location>
        <begin position="1"/>
        <end position="76"/>
    </location>
</feature>
<dbReference type="Pfam" id="PF00550">
    <property type="entry name" value="PP-binding"/>
    <property type="match status" value="1"/>
</dbReference>
<keyword evidence="6 7" id="KW-0275">Fatty acid biosynthesis</keyword>
<evidence type="ECO:0000256" key="7">
    <source>
        <dbReference type="HAMAP-Rule" id="MF_01217"/>
    </source>
</evidence>
<keyword evidence="4 7" id="KW-0276">Fatty acid metabolism</keyword>
<dbReference type="Gene3D" id="1.10.1200.10">
    <property type="entry name" value="ACP-like"/>
    <property type="match status" value="1"/>
</dbReference>
<dbReference type="NCBIfam" id="NF002150">
    <property type="entry name" value="PRK00982.1-4"/>
    <property type="match status" value="1"/>
</dbReference>
<dbReference type="PANTHER" id="PTHR20863">
    <property type="entry name" value="ACYL CARRIER PROTEIN"/>
    <property type="match status" value="1"/>
</dbReference>
<dbReference type="AlphaFoldDB" id="A0A9E2NS91"/>
<keyword evidence="3 7" id="KW-0597">Phosphoprotein</keyword>
<evidence type="ECO:0000256" key="1">
    <source>
        <dbReference type="ARBA" id="ARBA00022450"/>
    </source>
</evidence>
<dbReference type="GO" id="GO:0009245">
    <property type="term" value="P:lipid A biosynthetic process"/>
    <property type="evidence" value="ECO:0007669"/>
    <property type="project" value="TreeGrafter"/>
</dbReference>
<dbReference type="EMBL" id="JAHLFH010000108">
    <property type="protein sequence ID" value="MBU3819744.1"/>
    <property type="molecule type" value="Genomic_DNA"/>
</dbReference>
<feature type="domain" description="EAL" evidence="11">
    <location>
        <begin position="1"/>
        <end position="77"/>
    </location>
</feature>
<evidence type="ECO:0000259" key="11">
    <source>
        <dbReference type="PROSITE" id="PS50883"/>
    </source>
</evidence>
<keyword evidence="2 7" id="KW-0444">Lipid biosynthesis</keyword>
<dbReference type="InterPro" id="IPR003231">
    <property type="entry name" value="ACP"/>
</dbReference>
<evidence type="ECO:0000256" key="8">
    <source>
        <dbReference type="NCBIfam" id="TIGR00517"/>
    </source>
</evidence>
<keyword evidence="5 7" id="KW-0443">Lipid metabolism</keyword>
<dbReference type="HAMAP" id="MF_01217">
    <property type="entry name" value="Acyl_carrier"/>
    <property type="match status" value="1"/>
</dbReference>
<comment type="similarity">
    <text evidence="7">Belongs to the acyl carrier protein (ACP) family.</text>
</comment>
<feature type="modified residue" description="O-(pantetheine 4'-phosphoryl)serine" evidence="7">
    <location>
        <position position="36"/>
    </location>
</feature>
<evidence type="ECO:0000259" key="10">
    <source>
        <dbReference type="PROSITE" id="PS50075"/>
    </source>
</evidence>
<dbReference type="PANTHER" id="PTHR20863:SF76">
    <property type="entry name" value="CARRIER DOMAIN-CONTAINING PROTEIN"/>
    <property type="match status" value="1"/>
</dbReference>
<comment type="caution">
    <text evidence="12">The sequence shown here is derived from an EMBL/GenBank/DDBJ whole genome shotgun (WGS) entry which is preliminary data.</text>
</comment>
<reference evidence="12" key="2">
    <citation type="submission" date="2021-04" db="EMBL/GenBank/DDBJ databases">
        <authorList>
            <person name="Gilroy R."/>
        </authorList>
    </citation>
    <scope>NUCLEOTIDE SEQUENCE</scope>
    <source>
        <strain evidence="12">742</strain>
    </source>
</reference>
<evidence type="ECO:0000256" key="3">
    <source>
        <dbReference type="ARBA" id="ARBA00022553"/>
    </source>
</evidence>
<name>A0A9E2NS91_9FIRM</name>
<dbReference type="InterPro" id="IPR009081">
    <property type="entry name" value="PP-bd_ACP"/>
</dbReference>
<gene>
    <name evidence="7 12" type="primary">acpP</name>
    <name evidence="12" type="ORF">H9864_05170</name>
</gene>
<dbReference type="InterPro" id="IPR001633">
    <property type="entry name" value="EAL_dom"/>
</dbReference>
<protein>
    <recommendedName>
        <fullName evidence="7 8">Acyl carrier protein</fullName>
        <shortName evidence="7">ACP</shortName>
    </recommendedName>
</protein>
<keyword evidence="1 7" id="KW-0596">Phosphopantetheine</keyword>
<proteinExistence type="inferred from homology"/>
<dbReference type="PROSITE" id="PS50075">
    <property type="entry name" value="CARRIER"/>
    <property type="match status" value="1"/>
</dbReference>
<dbReference type="PROSITE" id="PS50883">
    <property type="entry name" value="EAL"/>
    <property type="match status" value="1"/>
</dbReference>
<evidence type="ECO:0000256" key="2">
    <source>
        <dbReference type="ARBA" id="ARBA00022516"/>
    </source>
</evidence>
<dbReference type="NCBIfam" id="TIGR00517">
    <property type="entry name" value="acyl_carrier"/>
    <property type="match status" value="1"/>
</dbReference>
<comment type="subcellular location">
    <subcellularLocation>
        <location evidence="7">Cytoplasm</location>
    </subcellularLocation>
</comment>
<evidence type="ECO:0000256" key="4">
    <source>
        <dbReference type="ARBA" id="ARBA00022832"/>
    </source>
</evidence>
<comment type="PTM">
    <text evidence="7">4'-phosphopantetheine is transferred from CoA to a specific serine of apo-ACP by AcpS. This modification is essential for activity because fatty acids are bound in thioester linkage to the sulfhydryl of the prosthetic group.</text>
</comment>
<comment type="pathway">
    <text evidence="7 9">Lipid metabolism; fatty acid biosynthesis.</text>
</comment>
<dbReference type="Proteomes" id="UP000824178">
    <property type="component" value="Unassembled WGS sequence"/>
</dbReference>
<dbReference type="InterPro" id="IPR036736">
    <property type="entry name" value="ACP-like_sf"/>
</dbReference>
<evidence type="ECO:0000256" key="9">
    <source>
        <dbReference type="RuleBase" id="RU003545"/>
    </source>
</evidence>
<dbReference type="SUPFAM" id="SSF47336">
    <property type="entry name" value="ACP-like"/>
    <property type="match status" value="1"/>
</dbReference>
<dbReference type="GO" id="GO:0005829">
    <property type="term" value="C:cytosol"/>
    <property type="evidence" value="ECO:0007669"/>
    <property type="project" value="TreeGrafter"/>
</dbReference>
<sequence length="77" mass="8648">MDTFEKIRALLAEQLDLDPEKIEMDSDIMADFEADSLDIVDMVMSLEDEFGIEVPDEAIEGLRTVGDVVQFVDSHKA</sequence>
<dbReference type="NCBIfam" id="NF002148">
    <property type="entry name" value="PRK00982.1-2"/>
    <property type="match status" value="1"/>
</dbReference>
<reference evidence="12" key="1">
    <citation type="journal article" date="2021" name="PeerJ">
        <title>Extensive microbial diversity within the chicken gut microbiome revealed by metagenomics and culture.</title>
        <authorList>
            <person name="Gilroy R."/>
            <person name="Ravi A."/>
            <person name="Getino M."/>
            <person name="Pursley I."/>
            <person name="Horton D.L."/>
            <person name="Alikhan N.F."/>
            <person name="Baker D."/>
            <person name="Gharbi K."/>
            <person name="Hall N."/>
            <person name="Watson M."/>
            <person name="Adriaenssens E.M."/>
            <person name="Foster-Nyarko E."/>
            <person name="Jarju S."/>
            <person name="Secka A."/>
            <person name="Antonio M."/>
            <person name="Oren A."/>
            <person name="Chaudhuri R.R."/>
            <person name="La Ragione R."/>
            <person name="Hildebrand F."/>
            <person name="Pallen M.J."/>
        </authorList>
    </citation>
    <scope>NUCLEOTIDE SEQUENCE</scope>
    <source>
        <strain evidence="12">742</strain>
    </source>
</reference>
<dbReference type="GO" id="GO:0000035">
    <property type="term" value="F:acyl binding"/>
    <property type="evidence" value="ECO:0007669"/>
    <property type="project" value="TreeGrafter"/>
</dbReference>
<comment type="PTM">
    <text evidence="9">4'-phosphopantetheine is transferred from CoA to a specific serine of apo-ACP by acpS.</text>
</comment>
<evidence type="ECO:0000256" key="6">
    <source>
        <dbReference type="ARBA" id="ARBA00023160"/>
    </source>
</evidence>